<dbReference type="Gene3D" id="3.40.720.10">
    <property type="entry name" value="Alkaline Phosphatase, subunit A"/>
    <property type="match status" value="1"/>
</dbReference>
<dbReference type="SUPFAM" id="SSF53649">
    <property type="entry name" value="Alkaline phosphatase-like"/>
    <property type="match status" value="1"/>
</dbReference>
<reference evidence="1 2" key="1">
    <citation type="submission" date="2020-01" db="EMBL/GenBank/DDBJ databases">
        <title>Ponticoccus aerotolerans gen. nov., sp. nov., an anaerobic bacterium and proposal of Ponticoccusceae fam. nov., Ponticoccusles ord. nov. and Ponticoccuse classis nov. in the phylum Kiritimatiellaeota.</title>
        <authorList>
            <person name="Zhou L.Y."/>
            <person name="Du Z.J."/>
        </authorList>
    </citation>
    <scope>NUCLEOTIDE SEQUENCE [LARGE SCALE GENOMIC DNA]</scope>
    <source>
        <strain evidence="1 2">S-5007</strain>
    </source>
</reference>
<dbReference type="EMBL" id="CP047593">
    <property type="protein sequence ID" value="QHI68227.1"/>
    <property type="molecule type" value="Genomic_DNA"/>
</dbReference>
<accession>A0A6P1M316</accession>
<dbReference type="InterPro" id="IPR017850">
    <property type="entry name" value="Alkaline_phosphatase_core_sf"/>
</dbReference>
<dbReference type="AlphaFoldDB" id="A0A6P1M316"/>
<dbReference type="KEGG" id="taer:GT409_01755"/>
<dbReference type="Proteomes" id="UP000464954">
    <property type="component" value="Chromosome"/>
</dbReference>
<protein>
    <recommendedName>
        <fullName evidence="3">Alkaline phosphatase family protein</fullName>
    </recommendedName>
</protein>
<dbReference type="Pfam" id="PF01663">
    <property type="entry name" value="Phosphodiest"/>
    <property type="match status" value="1"/>
</dbReference>
<evidence type="ECO:0008006" key="3">
    <source>
        <dbReference type="Google" id="ProtNLM"/>
    </source>
</evidence>
<dbReference type="InterPro" id="IPR002591">
    <property type="entry name" value="Phosphodiest/P_Trfase"/>
</dbReference>
<evidence type="ECO:0000313" key="1">
    <source>
        <dbReference type="EMBL" id="QHI68227.1"/>
    </source>
</evidence>
<gene>
    <name evidence="1" type="ORF">GT409_01755</name>
</gene>
<dbReference type="RefSeq" id="WP_160626344.1">
    <property type="nucleotide sequence ID" value="NZ_CP047593.1"/>
</dbReference>
<sequence length="384" mass="44502">MKKKKLSLFLFIDAFGWEVRKRHPFFLKDRTVDQKKLDTILGYSSACDPSIISGRLPQDHLMWSSFYYDPKGSPFKWTKALAILPDAVFRRGRVRHYLSKWIKKAQGFTGYFQLYGVPFKYLPLFNYAEKKRIWEPNGLLRGETIFDELHRRGIPHYVHDSAVNDETKLARLTADITAQRIDFAYCSLGKLDALMHAVGTQDPKVSELIHWYDKQLEQLIQTAEEHYEEVAWYVFTDHGMHDITEGYNLIADIQATGLRWNKDYVAFYDSTMARFWFLNKTAREKITDALTNHSKGRILPENELKEQGTFFEDGMYGELVFLINSGIQIVPSFMGVKQIKGMHGYHPSDADSAAAIAANRSLPEDLTKIHKIYHLMRKELGLSE</sequence>
<name>A0A6P1M316_9BACT</name>
<evidence type="ECO:0000313" key="2">
    <source>
        <dbReference type="Proteomes" id="UP000464954"/>
    </source>
</evidence>
<proteinExistence type="predicted"/>
<keyword evidence="2" id="KW-1185">Reference proteome</keyword>
<organism evidence="1 2">
    <name type="scientific">Tichowtungia aerotolerans</name>
    <dbReference type="NCBI Taxonomy" id="2697043"/>
    <lineage>
        <taxon>Bacteria</taxon>
        <taxon>Pseudomonadati</taxon>
        <taxon>Kiritimatiellota</taxon>
        <taxon>Tichowtungiia</taxon>
        <taxon>Tichowtungiales</taxon>
        <taxon>Tichowtungiaceae</taxon>
        <taxon>Tichowtungia</taxon>
    </lineage>
</organism>